<dbReference type="InterPro" id="IPR022343">
    <property type="entry name" value="GCR1-cAMP_receptor"/>
</dbReference>
<feature type="compositionally biased region" description="Polar residues" evidence="5">
    <location>
        <begin position="458"/>
        <end position="478"/>
    </location>
</feature>
<feature type="transmembrane region" description="Helical" evidence="6">
    <location>
        <begin position="170"/>
        <end position="193"/>
    </location>
</feature>
<dbReference type="Gene3D" id="1.20.1070.10">
    <property type="entry name" value="Rhodopsin 7-helix transmembrane proteins"/>
    <property type="match status" value="1"/>
</dbReference>
<feature type="transmembrane region" description="Helical" evidence="6">
    <location>
        <begin position="47"/>
        <end position="69"/>
    </location>
</feature>
<comment type="caution">
    <text evidence="8">The sequence shown here is derived from an EMBL/GenBank/DDBJ whole genome shotgun (WGS) entry which is preliminary data.</text>
</comment>
<name>A0ABR3S4G4_9PLEO</name>
<feature type="transmembrane region" description="Helical" evidence="6">
    <location>
        <begin position="89"/>
        <end position="110"/>
    </location>
</feature>
<feature type="region of interest" description="Disordered" evidence="5">
    <location>
        <begin position="204"/>
        <end position="225"/>
    </location>
</feature>
<dbReference type="EMBL" id="JAKIXB020000001">
    <property type="protein sequence ID" value="KAL1611403.1"/>
    <property type="molecule type" value="Genomic_DNA"/>
</dbReference>
<organism evidence="8 9">
    <name type="scientific">Nothophoma quercina</name>
    <dbReference type="NCBI Taxonomy" id="749835"/>
    <lineage>
        <taxon>Eukaryota</taxon>
        <taxon>Fungi</taxon>
        <taxon>Dikarya</taxon>
        <taxon>Ascomycota</taxon>
        <taxon>Pezizomycotina</taxon>
        <taxon>Dothideomycetes</taxon>
        <taxon>Pleosporomycetidae</taxon>
        <taxon>Pleosporales</taxon>
        <taxon>Pleosporineae</taxon>
        <taxon>Didymellaceae</taxon>
        <taxon>Nothophoma</taxon>
    </lineage>
</organism>
<sequence>MAALTDEQLLGIEVSTRFSSFASVLGSLFVVGTFLCFPYFRKSTARLIFYAAWGNIITNASTLISISALPDGSAKVTPLCELQAFLIQWFMLADPSWVFCVALNVWYIFISKYDDRQLRRLEKWYILAAYGLPAFTSIIYLIHDHLSVQHIIGPAILWCWVSKEFDWMRIVFFYAPVWLLAGTTMAIHTYVGIHVHKQLAPLRNFKKESQRSPTPSSSTALDDPFYDPKDKIVVTTEIERKDGLRSRSATPDTHNWLTPLPSPQKSTGVQSTKAPSTTRSSTPSSPMSPRHFNLIVPQNPNSPHRNKQPLLIGRYRATAYAAPLASGDFATLPSPRVPVFSPSEHAAHVKRCEENAAAFAYYKVALLLFLALVVVWVPSSINRLYQMVHPEQPSYGLNLASALVLPTQGFWNATVYATTSWRECKRAHAMIVSKLTGRTLNKQPSDDSVQHDAIHYDGSTNTDATELSTKNSRSVQTV</sequence>
<evidence type="ECO:0000256" key="2">
    <source>
        <dbReference type="ARBA" id="ARBA00022692"/>
    </source>
</evidence>
<feature type="region of interest" description="Disordered" evidence="5">
    <location>
        <begin position="237"/>
        <end position="306"/>
    </location>
</feature>
<evidence type="ECO:0000256" key="3">
    <source>
        <dbReference type="ARBA" id="ARBA00022989"/>
    </source>
</evidence>
<gene>
    <name evidence="8" type="ORF">SLS59_000122</name>
</gene>
<feature type="compositionally biased region" description="Polar residues" evidence="5">
    <location>
        <begin position="247"/>
        <end position="256"/>
    </location>
</feature>
<dbReference type="Pfam" id="PF05462">
    <property type="entry name" value="Dicty_CAR"/>
    <property type="match status" value="1"/>
</dbReference>
<feature type="transmembrane region" description="Helical" evidence="6">
    <location>
        <begin position="360"/>
        <end position="379"/>
    </location>
</feature>
<feature type="domain" description="G-protein coupled receptors family 2 profile 2" evidence="7">
    <location>
        <begin position="12"/>
        <end position="177"/>
    </location>
</feature>
<comment type="subcellular location">
    <subcellularLocation>
        <location evidence="1">Membrane</location>
        <topology evidence="1">Multi-pass membrane protein</topology>
    </subcellularLocation>
</comment>
<evidence type="ECO:0000256" key="5">
    <source>
        <dbReference type="SAM" id="MobiDB-lite"/>
    </source>
</evidence>
<evidence type="ECO:0000313" key="8">
    <source>
        <dbReference type="EMBL" id="KAL1611403.1"/>
    </source>
</evidence>
<feature type="transmembrane region" description="Helical" evidence="6">
    <location>
        <begin position="399"/>
        <end position="418"/>
    </location>
</feature>
<dbReference type="SUPFAM" id="SSF81321">
    <property type="entry name" value="Family A G protein-coupled receptor-like"/>
    <property type="match status" value="1"/>
</dbReference>
<dbReference type="PRINTS" id="PR02001">
    <property type="entry name" value="GCR1CAMPR"/>
</dbReference>
<keyword evidence="2 6" id="KW-0812">Transmembrane</keyword>
<protein>
    <recommendedName>
        <fullName evidence="7">G-protein coupled receptors family 2 profile 2 domain-containing protein</fullName>
    </recommendedName>
</protein>
<keyword evidence="9" id="KW-1185">Reference proteome</keyword>
<evidence type="ECO:0000256" key="6">
    <source>
        <dbReference type="SAM" id="Phobius"/>
    </source>
</evidence>
<feature type="compositionally biased region" description="Basic and acidic residues" evidence="5">
    <location>
        <begin position="444"/>
        <end position="455"/>
    </location>
</feature>
<feature type="transmembrane region" description="Helical" evidence="6">
    <location>
        <begin position="20"/>
        <end position="40"/>
    </location>
</feature>
<feature type="region of interest" description="Disordered" evidence="5">
    <location>
        <begin position="442"/>
        <end position="478"/>
    </location>
</feature>
<dbReference type="PANTHER" id="PTHR23112">
    <property type="entry name" value="G PROTEIN-COUPLED RECEPTOR 157-RELATED"/>
    <property type="match status" value="1"/>
</dbReference>
<keyword evidence="3 6" id="KW-1133">Transmembrane helix</keyword>
<evidence type="ECO:0000259" key="7">
    <source>
        <dbReference type="PROSITE" id="PS50261"/>
    </source>
</evidence>
<dbReference type="Proteomes" id="UP001521222">
    <property type="component" value="Unassembled WGS sequence"/>
</dbReference>
<feature type="transmembrane region" description="Helical" evidence="6">
    <location>
        <begin position="122"/>
        <end position="142"/>
    </location>
</feature>
<proteinExistence type="predicted"/>
<keyword evidence="4 6" id="KW-0472">Membrane</keyword>
<evidence type="ECO:0000313" key="9">
    <source>
        <dbReference type="Proteomes" id="UP001521222"/>
    </source>
</evidence>
<dbReference type="InterPro" id="IPR017981">
    <property type="entry name" value="GPCR_2-like_7TM"/>
</dbReference>
<feature type="compositionally biased region" description="Low complexity" evidence="5">
    <location>
        <begin position="271"/>
        <end position="289"/>
    </location>
</feature>
<feature type="compositionally biased region" description="Polar residues" evidence="5">
    <location>
        <begin position="211"/>
        <end position="220"/>
    </location>
</feature>
<reference evidence="8 9" key="1">
    <citation type="submission" date="2024-02" db="EMBL/GenBank/DDBJ databases">
        <title>De novo assembly and annotation of 12 fungi associated with fruit tree decline syndrome in Ontario, Canada.</title>
        <authorList>
            <person name="Sulman M."/>
            <person name="Ellouze W."/>
            <person name="Ilyukhin E."/>
        </authorList>
    </citation>
    <scope>NUCLEOTIDE SEQUENCE [LARGE SCALE GENOMIC DNA]</scope>
    <source>
        <strain evidence="8 9">M97-236</strain>
    </source>
</reference>
<dbReference type="PROSITE" id="PS50261">
    <property type="entry name" value="G_PROTEIN_RECEP_F2_4"/>
    <property type="match status" value="1"/>
</dbReference>
<dbReference type="PANTHER" id="PTHR23112:SF0">
    <property type="entry name" value="TRANSMEMBRANE PROTEIN 116"/>
    <property type="match status" value="1"/>
</dbReference>
<accession>A0ABR3S4G4</accession>
<evidence type="ECO:0000256" key="4">
    <source>
        <dbReference type="ARBA" id="ARBA00023136"/>
    </source>
</evidence>
<evidence type="ECO:0000256" key="1">
    <source>
        <dbReference type="ARBA" id="ARBA00004141"/>
    </source>
</evidence>